<evidence type="ECO:0000259" key="12">
    <source>
        <dbReference type="PROSITE" id="PS51820"/>
    </source>
</evidence>
<accession>A0ABP0CMN9</accession>
<feature type="compositionally biased region" description="Basic and acidic residues" evidence="11">
    <location>
        <begin position="294"/>
        <end position="307"/>
    </location>
</feature>
<keyword evidence="14" id="KW-1185">Reference proteome</keyword>
<dbReference type="InterPro" id="IPR019800">
    <property type="entry name" value="Glyco_hydro_3_AS"/>
</dbReference>
<dbReference type="PROSITE" id="PS00775">
    <property type="entry name" value="GLYCOSYL_HYDROL_F3"/>
    <property type="match status" value="1"/>
</dbReference>
<evidence type="ECO:0000256" key="8">
    <source>
        <dbReference type="ARBA" id="ARBA00023295"/>
    </source>
</evidence>
<gene>
    <name evidence="13" type="ORF">SBRCBS47491_008513</name>
</gene>
<keyword evidence="9 10" id="KW-0624">Polysaccharide degradation</keyword>
<dbReference type="SUPFAM" id="SSF51445">
    <property type="entry name" value="(Trans)glycosidases"/>
    <property type="match status" value="1"/>
</dbReference>
<evidence type="ECO:0000256" key="3">
    <source>
        <dbReference type="ARBA" id="ARBA00005336"/>
    </source>
</evidence>
<evidence type="ECO:0000256" key="11">
    <source>
        <dbReference type="SAM" id="MobiDB-lite"/>
    </source>
</evidence>
<dbReference type="InterPro" id="IPR001764">
    <property type="entry name" value="Glyco_hydro_3_N"/>
</dbReference>
<dbReference type="InterPro" id="IPR036962">
    <property type="entry name" value="Glyco_hydro_3_N_sf"/>
</dbReference>
<evidence type="ECO:0000313" key="14">
    <source>
        <dbReference type="Proteomes" id="UP001642406"/>
    </source>
</evidence>
<dbReference type="InterPro" id="IPR026891">
    <property type="entry name" value="Fn3-like"/>
</dbReference>
<dbReference type="PROSITE" id="PS51820">
    <property type="entry name" value="PA14"/>
    <property type="match status" value="1"/>
</dbReference>
<dbReference type="Gene3D" id="3.40.50.1700">
    <property type="entry name" value="Glycoside hydrolase family 3 C-terminal domain"/>
    <property type="match status" value="1"/>
</dbReference>
<dbReference type="Pfam" id="PF07691">
    <property type="entry name" value="PA14"/>
    <property type="match status" value="1"/>
</dbReference>
<evidence type="ECO:0000256" key="2">
    <source>
        <dbReference type="ARBA" id="ARBA00004987"/>
    </source>
</evidence>
<dbReference type="InterPro" id="IPR050288">
    <property type="entry name" value="Cellulose_deg_GH3"/>
</dbReference>
<proteinExistence type="inferred from homology"/>
<evidence type="ECO:0000256" key="6">
    <source>
        <dbReference type="ARBA" id="ARBA00023180"/>
    </source>
</evidence>
<comment type="similarity">
    <text evidence="3 10">Belongs to the glycosyl hydrolase 3 family.</text>
</comment>
<protein>
    <recommendedName>
        <fullName evidence="4 10">beta-glucosidase</fullName>
        <ecNumber evidence="4 10">3.2.1.21</ecNumber>
    </recommendedName>
</protein>
<sequence>MDRIDALVRAMTLEEKCFFVAGKNMWETVNIDRLGIRSLKCTDGPAGVRGATWIDGTHTTYVPCGIALAATFDGALVQRVGEILGRETRSKNAHVLLAPTMNISRSPLGGRNFENFGEDPLLTGVMASHYIRGVQTQPGVAACMKHYVANDMETRRFNMDETIDERTLREIYLRPFQTTYTAAEPLTAMTAYPKINGAHADCSVPLLKDVLRGEWGFEGLVMSDWGGLNDTVESLVAGTDLEMPGPPIRYGKALLAAIEAGKVSEKDHLDGSVRRILRTLDRLGLLDPEPETDATSKKEQNSDLPEFRRTAREAAVGGIVLLKNSNNILPLNPAKIKKLAIIGPNAKTPTTGGTGSAAVNPYYITNPLASLTEAASKTNPDIEIVYEQGIRTNLQPSLPGPMLKASATADAPTGVRVEFFAGHAFEGPVISSSHWANSVMFMMSDGDTPDELRGKSHCYRATGVLTPTATGVYDISLSNTGQAKLYLDDCLIIDNTDWTTPGGTFMNCGSVNKMAELTLTAGQQYALRIDNIVVTPPLKPHDNTLFHTLSGVRVGVQLRIDEDGLFEKAVAAAKDADAVVVVVGHNNDTEKEGTDRTSLRLPRRTDELVAAVCKVAPSNTTVVTQSASAIAMPWVEEAPAIVHTWFQGQENGNALADVLLGAVAPSGKLPVTFPRFLEDHGSHKWFPGDAENDQATYGEGVLVGYRWFDAKGTSPLWPFGYGLSYTTFTLSNISVGTLSCVSSKGTTLSCTVTNTGKYAGAEVVQAYVSPSAVIAEQGKDAAPRSLAGFAKVYLEAGASKTVPIEITNDAIAWYDVDRGSKGAWRVDPGTYSLLVGTSSRDIVGEVQLVVE</sequence>
<dbReference type="SMART" id="SM01217">
    <property type="entry name" value="Fn3_like"/>
    <property type="match status" value="1"/>
</dbReference>
<dbReference type="Pfam" id="PF01915">
    <property type="entry name" value="Glyco_hydro_3_C"/>
    <property type="match status" value="1"/>
</dbReference>
<comment type="caution">
    <text evidence="13">The sequence shown here is derived from an EMBL/GenBank/DDBJ whole genome shotgun (WGS) entry which is preliminary data.</text>
</comment>
<dbReference type="InterPro" id="IPR011658">
    <property type="entry name" value="PA14_dom"/>
</dbReference>
<name>A0ABP0CMN9_9PEZI</name>
<comment type="catalytic activity">
    <reaction evidence="1 10">
        <text>Hydrolysis of terminal, non-reducing beta-D-glucosyl residues with release of beta-D-glucose.</text>
        <dbReference type="EC" id="3.2.1.21"/>
    </reaction>
</comment>
<evidence type="ECO:0000256" key="7">
    <source>
        <dbReference type="ARBA" id="ARBA00023277"/>
    </source>
</evidence>
<dbReference type="SMART" id="SM00758">
    <property type="entry name" value="PA14"/>
    <property type="match status" value="1"/>
</dbReference>
<dbReference type="Gene3D" id="2.60.40.10">
    <property type="entry name" value="Immunoglobulins"/>
    <property type="match status" value="1"/>
</dbReference>
<dbReference type="PANTHER" id="PTHR42715:SF10">
    <property type="entry name" value="BETA-GLUCOSIDASE"/>
    <property type="match status" value="1"/>
</dbReference>
<organism evidence="13 14">
    <name type="scientific">Sporothrix bragantina</name>
    <dbReference type="NCBI Taxonomy" id="671064"/>
    <lineage>
        <taxon>Eukaryota</taxon>
        <taxon>Fungi</taxon>
        <taxon>Dikarya</taxon>
        <taxon>Ascomycota</taxon>
        <taxon>Pezizomycotina</taxon>
        <taxon>Sordariomycetes</taxon>
        <taxon>Sordariomycetidae</taxon>
        <taxon>Ophiostomatales</taxon>
        <taxon>Ophiostomataceae</taxon>
        <taxon>Sporothrix</taxon>
    </lineage>
</organism>
<dbReference type="Pfam" id="PF14310">
    <property type="entry name" value="Fn3-like"/>
    <property type="match status" value="1"/>
</dbReference>
<reference evidence="13 14" key="1">
    <citation type="submission" date="2024-01" db="EMBL/GenBank/DDBJ databases">
        <authorList>
            <person name="Allen C."/>
            <person name="Tagirdzhanova G."/>
        </authorList>
    </citation>
    <scope>NUCLEOTIDE SEQUENCE [LARGE SCALE GENOMIC DNA]</scope>
</reference>
<dbReference type="Gene3D" id="2.60.120.260">
    <property type="entry name" value="Galactose-binding domain-like"/>
    <property type="match status" value="1"/>
</dbReference>
<dbReference type="InterPro" id="IPR002772">
    <property type="entry name" value="Glyco_hydro_3_C"/>
</dbReference>
<dbReference type="SUPFAM" id="SSF56988">
    <property type="entry name" value="Anthrax protective antigen"/>
    <property type="match status" value="1"/>
</dbReference>
<evidence type="ECO:0000256" key="9">
    <source>
        <dbReference type="ARBA" id="ARBA00023326"/>
    </source>
</evidence>
<dbReference type="InterPro" id="IPR017853">
    <property type="entry name" value="GH"/>
</dbReference>
<evidence type="ECO:0000256" key="4">
    <source>
        <dbReference type="ARBA" id="ARBA00012744"/>
    </source>
</evidence>
<evidence type="ECO:0000256" key="10">
    <source>
        <dbReference type="RuleBase" id="RU361161"/>
    </source>
</evidence>
<dbReference type="InterPro" id="IPR037524">
    <property type="entry name" value="PA14/GLEYA"/>
</dbReference>
<dbReference type="SUPFAM" id="SSF52279">
    <property type="entry name" value="Beta-D-glucan exohydrolase, C-terminal domain"/>
    <property type="match status" value="1"/>
</dbReference>
<dbReference type="Pfam" id="PF00933">
    <property type="entry name" value="Glyco_hydro_3"/>
    <property type="match status" value="1"/>
</dbReference>
<dbReference type="EC" id="3.2.1.21" evidence="4 10"/>
<evidence type="ECO:0000313" key="13">
    <source>
        <dbReference type="EMBL" id="CAK7233156.1"/>
    </source>
</evidence>
<keyword evidence="6" id="KW-0325">Glycoprotein</keyword>
<keyword evidence="5 10" id="KW-0378">Hydrolase</keyword>
<evidence type="ECO:0000256" key="1">
    <source>
        <dbReference type="ARBA" id="ARBA00000448"/>
    </source>
</evidence>
<evidence type="ECO:0000256" key="5">
    <source>
        <dbReference type="ARBA" id="ARBA00022801"/>
    </source>
</evidence>
<keyword evidence="8 10" id="KW-0326">Glycosidase</keyword>
<dbReference type="PANTHER" id="PTHR42715">
    <property type="entry name" value="BETA-GLUCOSIDASE"/>
    <property type="match status" value="1"/>
</dbReference>
<keyword evidence="7 10" id="KW-0119">Carbohydrate metabolism</keyword>
<dbReference type="InterPro" id="IPR013783">
    <property type="entry name" value="Ig-like_fold"/>
</dbReference>
<dbReference type="EMBL" id="CAWUHC010000112">
    <property type="protein sequence ID" value="CAK7233156.1"/>
    <property type="molecule type" value="Genomic_DNA"/>
</dbReference>
<feature type="region of interest" description="Disordered" evidence="11">
    <location>
        <begin position="287"/>
        <end position="307"/>
    </location>
</feature>
<feature type="domain" description="PA14" evidence="12">
    <location>
        <begin position="410"/>
        <end position="570"/>
    </location>
</feature>
<dbReference type="Proteomes" id="UP001642406">
    <property type="component" value="Unassembled WGS sequence"/>
</dbReference>
<dbReference type="Gene3D" id="3.20.20.300">
    <property type="entry name" value="Glycoside hydrolase, family 3, N-terminal domain"/>
    <property type="match status" value="1"/>
</dbReference>
<dbReference type="PRINTS" id="PR00133">
    <property type="entry name" value="GLHYDRLASE3"/>
</dbReference>
<comment type="pathway">
    <text evidence="2 10">Glycan metabolism; cellulose degradation.</text>
</comment>
<dbReference type="InterPro" id="IPR036881">
    <property type="entry name" value="Glyco_hydro_3_C_sf"/>
</dbReference>